<accession>A0A222E9Z5</accession>
<protein>
    <recommendedName>
        <fullName evidence="3">Sulfotransferase family protein</fullName>
    </recommendedName>
</protein>
<evidence type="ECO:0000313" key="1">
    <source>
        <dbReference type="EMBL" id="ASP22900.1"/>
    </source>
</evidence>
<organism evidence="1 2">
    <name type="scientific">Antarctobacter heliothermus</name>
    <dbReference type="NCBI Taxonomy" id="74033"/>
    <lineage>
        <taxon>Bacteria</taxon>
        <taxon>Pseudomonadati</taxon>
        <taxon>Pseudomonadota</taxon>
        <taxon>Alphaproteobacteria</taxon>
        <taxon>Rhodobacterales</taxon>
        <taxon>Roseobacteraceae</taxon>
        <taxon>Antarctobacter</taxon>
    </lineage>
</organism>
<keyword evidence="2" id="KW-1185">Reference proteome</keyword>
<dbReference type="Proteomes" id="UP000203589">
    <property type="component" value="Chromosome"/>
</dbReference>
<dbReference type="SUPFAM" id="SSF52540">
    <property type="entry name" value="P-loop containing nucleoside triphosphate hydrolases"/>
    <property type="match status" value="1"/>
</dbReference>
<name>A0A222E9Z5_9RHOB</name>
<proteinExistence type="predicted"/>
<dbReference type="AlphaFoldDB" id="A0A222E9Z5"/>
<dbReference type="KEGG" id="aht:ANTHELSMS3_04296"/>
<evidence type="ECO:0000313" key="2">
    <source>
        <dbReference type="Proteomes" id="UP000203589"/>
    </source>
</evidence>
<dbReference type="EMBL" id="CP022540">
    <property type="protein sequence ID" value="ASP22900.1"/>
    <property type="molecule type" value="Genomic_DNA"/>
</dbReference>
<dbReference type="OrthoDB" id="547419at2"/>
<gene>
    <name evidence="1" type="ORF">ANTHELSMS3_04296</name>
</gene>
<sequence>MTRLYLHIGTPKSGSTTIQNFLLANEAALPFRSVKAFGGLTATKLRYSIDNARSRASYANSWRYAKLPQFKDITKGIWEAAQSEVSATPDDHRPFLISGEQFYWFFDKDSDAINGLHASLANLFDEITVLLYLRPQVGFVKSLYSQQVKGQTRSTVSYKDFVSDRDGLADLCDYSGRTDLWAEAFGDRNLRVIPVNPNNYPNGNLVVDFLTRVDAEDPGLLRLAQEHPRSNVSPTFFQLNLMRRGNQLGLGRKFLRRWLISGLTRKLGAEKFPDTYDRLIRDVSRDGNRKLNAGYLRDFPVKLPE</sequence>
<dbReference type="RefSeq" id="WP_094036598.1">
    <property type="nucleotide sequence ID" value="NZ_CP022540.1"/>
</dbReference>
<reference evidence="1 2" key="1">
    <citation type="submission" date="2017-07" db="EMBL/GenBank/DDBJ databases">
        <title>Genome Sequence of Antarctobacter heliothermus Strain SMS3 Isolated from a culture of the Diatom Skeletonema marinoi.</title>
        <authorList>
            <person name="Topel M."/>
            <person name="Pinder M.I.M."/>
            <person name="Johansson O.N."/>
            <person name="Kourtchenko O."/>
            <person name="Godhe A."/>
            <person name="Clarke A.K."/>
        </authorList>
    </citation>
    <scope>NUCLEOTIDE SEQUENCE [LARGE SCALE GENOMIC DNA]</scope>
    <source>
        <strain evidence="1 2">SMS3</strain>
    </source>
</reference>
<dbReference type="InterPro" id="IPR027417">
    <property type="entry name" value="P-loop_NTPase"/>
</dbReference>
<evidence type="ECO:0008006" key="3">
    <source>
        <dbReference type="Google" id="ProtNLM"/>
    </source>
</evidence>
<dbReference type="Gene3D" id="3.40.50.300">
    <property type="entry name" value="P-loop containing nucleotide triphosphate hydrolases"/>
    <property type="match status" value="1"/>
</dbReference>